<feature type="transmembrane region" description="Helical" evidence="6">
    <location>
        <begin position="12"/>
        <end position="32"/>
    </location>
</feature>
<feature type="region of interest" description="Disordered" evidence="5">
    <location>
        <begin position="334"/>
        <end position="359"/>
    </location>
</feature>
<comment type="subcellular location">
    <subcellularLocation>
        <location evidence="1">Membrane</location>
        <topology evidence="1">Multi-pass membrane protein</topology>
    </subcellularLocation>
</comment>
<feature type="transmembrane region" description="Helical" evidence="6">
    <location>
        <begin position="278"/>
        <end position="297"/>
    </location>
</feature>
<dbReference type="InterPro" id="IPR037185">
    <property type="entry name" value="EmrE-like"/>
</dbReference>
<dbReference type="InParanoid" id="A0A317XUM8"/>
<protein>
    <submittedName>
        <fullName evidence="7">DUF803-domain-containing protein</fullName>
    </submittedName>
</protein>
<dbReference type="GO" id="GO:0016020">
    <property type="term" value="C:membrane"/>
    <property type="evidence" value="ECO:0007669"/>
    <property type="project" value="UniProtKB-SubCell"/>
</dbReference>
<reference evidence="7 8" key="1">
    <citation type="journal article" date="2018" name="Mol. Biol. Evol.">
        <title>Broad Genomic Sampling Reveals a Smut Pathogenic Ancestry of the Fungal Clade Ustilaginomycotina.</title>
        <authorList>
            <person name="Kijpornyongpan T."/>
            <person name="Mondo S.J."/>
            <person name="Barry K."/>
            <person name="Sandor L."/>
            <person name="Lee J."/>
            <person name="Lipzen A."/>
            <person name="Pangilinan J."/>
            <person name="LaButti K."/>
            <person name="Hainaut M."/>
            <person name="Henrissat B."/>
            <person name="Grigoriev I.V."/>
            <person name="Spatafora J.W."/>
            <person name="Aime M.C."/>
        </authorList>
    </citation>
    <scope>NUCLEOTIDE SEQUENCE [LARGE SCALE GENOMIC DNA]</scope>
    <source>
        <strain evidence="7 8">MCA 3645</strain>
    </source>
</reference>
<evidence type="ECO:0000256" key="2">
    <source>
        <dbReference type="ARBA" id="ARBA00022692"/>
    </source>
</evidence>
<sequence>MACMHIASSSKTLIGVAVAVAGNVTISVALNCQKLAHLRLEREQNLSNGAQHANSQASSSNASDSTSRKPSPRDSNSNGMDTMFLRSKLWWLGIALMTLGEGGNFLSYGFAPASLVAPLGAVALLSNVIISPILLQERFRPVDIGGILLAIIGAVTVVFSSKQNDVRLGPDGLLHAIKRIDFVIYASVMAGCGSFLAVLSRTSWADRLVLIDIGTCAIFGGFTVLATKGISSLISGGRPLDALRYPITYCLVLVLAATAVIQITFLNRALQRFDSRQVIPTQFVLFTISAIVGSAILYRDFENMDAHRLVNFLFGCLTTFAGVFALTWRNGSSQQENDSDAEQGDESQHTYADDGEVRSDNEDAPLLAHLWHGNDARSRADGLKHSPTSQTWQRLNYHESHRGVTEPGGSSALRVPGTTDAESRTNRRPRSRTNSPHKSNTALSRSFGDRSNAGGLSRSATHQPKISLIGMDRPTGLSPGHYLLLATPPPSFSLNPVNPSPNAGRAVNGRVHTQYGAISSRPIAPESQEGLLPFPTTTPGNHRAPGGFGSSTALASLSAATPPVSNPTAAESIVTSVAETSGSATPVADRDGNTPAAVALLTTQTGNDSDSSSQS</sequence>
<proteinExistence type="predicted"/>
<dbReference type="PANTHER" id="PTHR12570:SF65">
    <property type="entry name" value="MAGNESIUM TRANSPORTER NIPA9-RELATED"/>
    <property type="match status" value="1"/>
</dbReference>
<dbReference type="AlphaFoldDB" id="A0A317XUM8"/>
<feature type="transmembrane region" description="Helical" evidence="6">
    <location>
        <begin position="309"/>
        <end position="328"/>
    </location>
</feature>
<evidence type="ECO:0000256" key="4">
    <source>
        <dbReference type="ARBA" id="ARBA00023136"/>
    </source>
</evidence>
<name>A0A317XUM8_9BASI</name>
<organism evidence="7 8">
    <name type="scientific">Testicularia cyperi</name>
    <dbReference type="NCBI Taxonomy" id="1882483"/>
    <lineage>
        <taxon>Eukaryota</taxon>
        <taxon>Fungi</taxon>
        <taxon>Dikarya</taxon>
        <taxon>Basidiomycota</taxon>
        <taxon>Ustilaginomycotina</taxon>
        <taxon>Ustilaginomycetes</taxon>
        <taxon>Ustilaginales</taxon>
        <taxon>Anthracoideaceae</taxon>
        <taxon>Testicularia</taxon>
    </lineage>
</organism>
<keyword evidence="8" id="KW-1185">Reference proteome</keyword>
<evidence type="ECO:0000313" key="8">
    <source>
        <dbReference type="Proteomes" id="UP000246740"/>
    </source>
</evidence>
<evidence type="ECO:0000313" key="7">
    <source>
        <dbReference type="EMBL" id="PWZ01560.1"/>
    </source>
</evidence>
<accession>A0A317XUM8</accession>
<feature type="transmembrane region" description="Helical" evidence="6">
    <location>
        <begin position="182"/>
        <end position="199"/>
    </location>
</feature>
<feature type="transmembrane region" description="Helical" evidence="6">
    <location>
        <begin position="208"/>
        <end position="226"/>
    </location>
</feature>
<feature type="region of interest" description="Disordered" evidence="5">
    <location>
        <begin position="399"/>
        <end position="470"/>
    </location>
</feature>
<feature type="transmembrane region" description="Helical" evidence="6">
    <location>
        <begin position="246"/>
        <end position="266"/>
    </location>
</feature>
<feature type="transmembrane region" description="Helical" evidence="6">
    <location>
        <begin position="116"/>
        <end position="135"/>
    </location>
</feature>
<keyword evidence="2 6" id="KW-0812">Transmembrane</keyword>
<gene>
    <name evidence="7" type="ORF">BCV70DRAFT_198988</name>
</gene>
<dbReference type="OrthoDB" id="165382at2759"/>
<feature type="region of interest" description="Disordered" evidence="5">
    <location>
        <begin position="520"/>
        <end position="539"/>
    </location>
</feature>
<feature type="transmembrane region" description="Helical" evidence="6">
    <location>
        <begin position="89"/>
        <end position="110"/>
    </location>
</feature>
<evidence type="ECO:0000256" key="3">
    <source>
        <dbReference type="ARBA" id="ARBA00022989"/>
    </source>
</evidence>
<dbReference type="SUPFAM" id="SSF103481">
    <property type="entry name" value="Multidrug resistance efflux transporter EmrE"/>
    <property type="match status" value="1"/>
</dbReference>
<dbReference type="InterPro" id="IPR008521">
    <property type="entry name" value="Mg_trans_NIPA"/>
</dbReference>
<evidence type="ECO:0000256" key="6">
    <source>
        <dbReference type="SAM" id="Phobius"/>
    </source>
</evidence>
<feature type="transmembrane region" description="Helical" evidence="6">
    <location>
        <begin position="142"/>
        <end position="162"/>
    </location>
</feature>
<feature type="compositionally biased region" description="Basic and acidic residues" evidence="5">
    <location>
        <begin position="346"/>
        <end position="359"/>
    </location>
</feature>
<dbReference type="PANTHER" id="PTHR12570">
    <property type="match status" value="1"/>
</dbReference>
<feature type="compositionally biased region" description="Low complexity" evidence="5">
    <location>
        <begin position="47"/>
        <end position="65"/>
    </location>
</feature>
<dbReference type="GO" id="GO:0015095">
    <property type="term" value="F:magnesium ion transmembrane transporter activity"/>
    <property type="evidence" value="ECO:0007669"/>
    <property type="project" value="InterPro"/>
</dbReference>
<evidence type="ECO:0000256" key="5">
    <source>
        <dbReference type="SAM" id="MobiDB-lite"/>
    </source>
</evidence>
<dbReference type="Pfam" id="PF05653">
    <property type="entry name" value="Mg_trans_NIPA"/>
    <property type="match status" value="1"/>
</dbReference>
<dbReference type="EMBL" id="KZ819190">
    <property type="protein sequence ID" value="PWZ01560.1"/>
    <property type="molecule type" value="Genomic_DNA"/>
</dbReference>
<keyword evidence="3 6" id="KW-1133">Transmembrane helix</keyword>
<evidence type="ECO:0000256" key="1">
    <source>
        <dbReference type="ARBA" id="ARBA00004141"/>
    </source>
</evidence>
<keyword evidence="4 6" id="KW-0472">Membrane</keyword>
<feature type="region of interest" description="Disordered" evidence="5">
    <location>
        <begin position="47"/>
        <end position="80"/>
    </location>
</feature>
<dbReference type="Proteomes" id="UP000246740">
    <property type="component" value="Unassembled WGS sequence"/>
</dbReference>